<name>A0AAD7HNR1_9AGAR</name>
<sequence length="337" mass="37196">MASPTPAIALPVHKLHESPTTRAIDIHGWTLTVSTNPISSAPQLESLHSALGGIPLPEMTFGSNFLSLAHEPSKWRLDFSTEDALREVRNGELQEGDGGVQVGYADAWLKSRTAGSSHQMPKTVATKPYDWTYTTTYAGHAAPWEPPNTEFDSADASSDVGSRPTTPEADKHVPEAPQWTWTAADPENPAHTIPLAELTRPDPILFYAEVPLFEDELHDNGASHFLVRVRVMPTCLFLLARFTLRVDNVLFRTYDTRLYHSFTSNPPLVVRETSGWEAPYDRVKGALPRRDDLTPLTDPNFIAKVLTGMPRHVAQEEGAGTRWRGMGTRVEVAVLGS</sequence>
<dbReference type="GO" id="GO:0005829">
    <property type="term" value="C:cytosol"/>
    <property type="evidence" value="ECO:0007669"/>
    <property type="project" value="TreeGrafter"/>
</dbReference>
<feature type="compositionally biased region" description="Polar residues" evidence="2">
    <location>
        <begin position="155"/>
        <end position="165"/>
    </location>
</feature>
<proteinExistence type="inferred from homology"/>
<feature type="region of interest" description="Disordered" evidence="2">
    <location>
        <begin position="143"/>
        <end position="173"/>
    </location>
</feature>
<protein>
    <submittedName>
        <fullName evidence="3">Type 2A phosphatase activator TIP41</fullName>
    </submittedName>
</protein>
<dbReference type="GO" id="GO:0031929">
    <property type="term" value="P:TOR signaling"/>
    <property type="evidence" value="ECO:0007669"/>
    <property type="project" value="TreeGrafter"/>
</dbReference>
<evidence type="ECO:0000313" key="4">
    <source>
        <dbReference type="Proteomes" id="UP001215598"/>
    </source>
</evidence>
<dbReference type="InterPro" id="IPR051330">
    <property type="entry name" value="Phosphatase_reg/MetRdx"/>
</dbReference>
<evidence type="ECO:0000256" key="1">
    <source>
        <dbReference type="ARBA" id="ARBA00006658"/>
    </source>
</evidence>
<dbReference type="EMBL" id="JARKIB010000198">
    <property type="protein sequence ID" value="KAJ7724864.1"/>
    <property type="molecule type" value="Genomic_DNA"/>
</dbReference>
<dbReference type="Proteomes" id="UP001215598">
    <property type="component" value="Unassembled WGS sequence"/>
</dbReference>
<dbReference type="PANTHER" id="PTHR21021:SF16">
    <property type="entry name" value="TIP41-LIKE PROTEIN"/>
    <property type="match status" value="1"/>
</dbReference>
<dbReference type="PANTHER" id="PTHR21021">
    <property type="entry name" value="GAF/PUTATIVE CYTOSKELETAL PROTEIN"/>
    <property type="match status" value="1"/>
</dbReference>
<organism evidence="3 4">
    <name type="scientific">Mycena metata</name>
    <dbReference type="NCBI Taxonomy" id="1033252"/>
    <lineage>
        <taxon>Eukaryota</taxon>
        <taxon>Fungi</taxon>
        <taxon>Dikarya</taxon>
        <taxon>Basidiomycota</taxon>
        <taxon>Agaricomycotina</taxon>
        <taxon>Agaricomycetes</taxon>
        <taxon>Agaricomycetidae</taxon>
        <taxon>Agaricales</taxon>
        <taxon>Marasmiineae</taxon>
        <taxon>Mycenaceae</taxon>
        <taxon>Mycena</taxon>
    </lineage>
</organism>
<comment type="similarity">
    <text evidence="1">Belongs to the TIP41 family.</text>
</comment>
<keyword evidence="4" id="KW-1185">Reference proteome</keyword>
<dbReference type="Pfam" id="PF04176">
    <property type="entry name" value="TIP41"/>
    <property type="match status" value="1"/>
</dbReference>
<reference evidence="3" key="1">
    <citation type="submission" date="2023-03" db="EMBL/GenBank/DDBJ databases">
        <title>Massive genome expansion in bonnet fungi (Mycena s.s.) driven by repeated elements and novel gene families across ecological guilds.</title>
        <authorList>
            <consortium name="Lawrence Berkeley National Laboratory"/>
            <person name="Harder C.B."/>
            <person name="Miyauchi S."/>
            <person name="Viragh M."/>
            <person name="Kuo A."/>
            <person name="Thoen E."/>
            <person name="Andreopoulos B."/>
            <person name="Lu D."/>
            <person name="Skrede I."/>
            <person name="Drula E."/>
            <person name="Henrissat B."/>
            <person name="Morin E."/>
            <person name="Kohler A."/>
            <person name="Barry K."/>
            <person name="LaButti K."/>
            <person name="Morin E."/>
            <person name="Salamov A."/>
            <person name="Lipzen A."/>
            <person name="Mereny Z."/>
            <person name="Hegedus B."/>
            <person name="Baldrian P."/>
            <person name="Stursova M."/>
            <person name="Weitz H."/>
            <person name="Taylor A."/>
            <person name="Grigoriev I.V."/>
            <person name="Nagy L.G."/>
            <person name="Martin F."/>
            <person name="Kauserud H."/>
        </authorList>
    </citation>
    <scope>NUCLEOTIDE SEQUENCE</scope>
    <source>
        <strain evidence="3">CBHHK182m</strain>
    </source>
</reference>
<dbReference type="InterPro" id="IPR007303">
    <property type="entry name" value="TIP41-like"/>
</dbReference>
<evidence type="ECO:0000256" key="2">
    <source>
        <dbReference type="SAM" id="MobiDB-lite"/>
    </source>
</evidence>
<gene>
    <name evidence="3" type="ORF">B0H16DRAFT_1595424</name>
</gene>
<accession>A0AAD7HNR1</accession>
<comment type="caution">
    <text evidence="3">The sequence shown here is derived from an EMBL/GenBank/DDBJ whole genome shotgun (WGS) entry which is preliminary data.</text>
</comment>
<dbReference type="AlphaFoldDB" id="A0AAD7HNR1"/>
<evidence type="ECO:0000313" key="3">
    <source>
        <dbReference type="EMBL" id="KAJ7724864.1"/>
    </source>
</evidence>